<evidence type="ECO:0000313" key="1">
    <source>
        <dbReference type="EMBL" id="GAH13197.1"/>
    </source>
</evidence>
<reference evidence="1" key="1">
    <citation type="journal article" date="2014" name="Front. Microbiol.">
        <title>High frequency of phylogenetically diverse reductive dehalogenase-homologous genes in deep subseafloor sedimentary metagenomes.</title>
        <authorList>
            <person name="Kawai M."/>
            <person name="Futagami T."/>
            <person name="Toyoda A."/>
            <person name="Takaki Y."/>
            <person name="Nishi S."/>
            <person name="Hori S."/>
            <person name="Arai W."/>
            <person name="Tsubouchi T."/>
            <person name="Morono Y."/>
            <person name="Uchiyama I."/>
            <person name="Ito T."/>
            <person name="Fujiyama A."/>
            <person name="Inagaki F."/>
            <person name="Takami H."/>
        </authorList>
    </citation>
    <scope>NUCLEOTIDE SEQUENCE</scope>
    <source>
        <strain evidence="1">Expedition CK06-06</strain>
    </source>
</reference>
<accession>X1CZ98</accession>
<dbReference type="EMBL" id="BART01031330">
    <property type="protein sequence ID" value="GAH13197.1"/>
    <property type="molecule type" value="Genomic_DNA"/>
</dbReference>
<comment type="caution">
    <text evidence="1">The sequence shown here is derived from an EMBL/GenBank/DDBJ whole genome shotgun (WGS) entry which is preliminary data.</text>
</comment>
<dbReference type="Gene3D" id="3.30.360.10">
    <property type="entry name" value="Dihydrodipicolinate Reductase, domain 2"/>
    <property type="match status" value="1"/>
</dbReference>
<proteinExistence type="predicted"/>
<sequence>MGAMEHVKLDIIGCGIDAVLLLVSHSPSVAIEYGPYTQYYTISARHEDRYFAECILNDKKPEFTPEQAKEAVVVVLLSYLSAKKGRIITMDELLNYTKKEGTPKILEGFLLVIQKNYDHLNC</sequence>
<name>X1CZ98_9ZZZZ</name>
<dbReference type="AlphaFoldDB" id="X1CZ98"/>
<gene>
    <name evidence="1" type="ORF">S01H4_54440</name>
</gene>
<organism evidence="1">
    <name type="scientific">marine sediment metagenome</name>
    <dbReference type="NCBI Taxonomy" id="412755"/>
    <lineage>
        <taxon>unclassified sequences</taxon>
        <taxon>metagenomes</taxon>
        <taxon>ecological metagenomes</taxon>
    </lineage>
</organism>
<protein>
    <submittedName>
        <fullName evidence="1">Uncharacterized protein</fullName>
    </submittedName>
</protein>